<reference evidence="12" key="1">
    <citation type="submission" date="2022-09" db="EMBL/GenBank/DDBJ databases">
        <title>Complete Genomes of Fervidibacillus albus and Fervidibacillus halotolerans isolated from tidal flat sediments.</title>
        <authorList>
            <person name="Kwon K.K."/>
            <person name="Yang S.-H."/>
            <person name="Park M.J."/>
            <person name="Oh H.-M."/>
        </authorList>
    </citation>
    <scope>NUCLEOTIDE SEQUENCE</scope>
    <source>
        <strain evidence="12">MEBiC13591</strain>
    </source>
</reference>
<evidence type="ECO:0000313" key="13">
    <source>
        <dbReference type="Proteomes" id="UP001164718"/>
    </source>
</evidence>
<dbReference type="SUPFAM" id="SSF52972">
    <property type="entry name" value="ITPase-like"/>
    <property type="match status" value="1"/>
</dbReference>
<dbReference type="PANTHER" id="PTHR11067">
    <property type="entry name" value="INOSINE TRIPHOSPHATE PYROPHOSPHATASE/HAM1 PROTEIN"/>
    <property type="match status" value="1"/>
</dbReference>
<evidence type="ECO:0000256" key="1">
    <source>
        <dbReference type="ARBA" id="ARBA00008023"/>
    </source>
</evidence>
<dbReference type="Pfam" id="PF01725">
    <property type="entry name" value="Ham1p_like"/>
    <property type="match status" value="1"/>
</dbReference>
<dbReference type="KEGG" id="faf:OE104_02450"/>
<evidence type="ECO:0000256" key="8">
    <source>
        <dbReference type="ARBA" id="ARBA00051875"/>
    </source>
</evidence>
<feature type="binding site" evidence="10">
    <location>
        <begin position="8"/>
        <end position="13"/>
    </location>
    <ligand>
        <name>substrate</name>
    </ligand>
</feature>
<dbReference type="Gene3D" id="3.90.950.10">
    <property type="match status" value="1"/>
</dbReference>
<evidence type="ECO:0000256" key="10">
    <source>
        <dbReference type="HAMAP-Rule" id="MF_01405"/>
    </source>
</evidence>
<comment type="subunit">
    <text evidence="2 10">Homodimer.</text>
</comment>
<feature type="binding site" evidence="10">
    <location>
        <position position="71"/>
    </location>
    <ligand>
        <name>substrate</name>
    </ligand>
</feature>
<feature type="binding site" evidence="10">
    <location>
        <begin position="181"/>
        <end position="182"/>
    </location>
    <ligand>
        <name>substrate</name>
    </ligand>
</feature>
<accession>A0A9E8LV27</accession>
<dbReference type="GO" id="GO:0017111">
    <property type="term" value="F:ribonucleoside triphosphate phosphatase activity"/>
    <property type="evidence" value="ECO:0007669"/>
    <property type="project" value="InterPro"/>
</dbReference>
<evidence type="ECO:0000256" key="11">
    <source>
        <dbReference type="RuleBase" id="RU003781"/>
    </source>
</evidence>
<keyword evidence="13" id="KW-1185">Reference proteome</keyword>
<comment type="function">
    <text evidence="10">Pyrophosphatase that catalyzes the hydrolysis of nucleoside triphosphates to their monophosphate derivatives, with a high preference for the non-canonical purine nucleotides XTP (xanthosine triphosphate), dITP (deoxyinosine triphosphate) and ITP. Seems to function as a house-cleaning enzyme that removes non-canonical purine nucleotides from the nucleotide pool, thus preventing their incorporation into DNA/RNA and avoiding chromosomal lesions.</text>
</comment>
<evidence type="ECO:0000256" key="5">
    <source>
        <dbReference type="ARBA" id="ARBA00022801"/>
    </source>
</evidence>
<comment type="catalytic activity">
    <reaction evidence="8 10">
        <text>dITP + H2O = dIMP + diphosphate + H(+)</text>
        <dbReference type="Rhea" id="RHEA:28342"/>
        <dbReference type="ChEBI" id="CHEBI:15377"/>
        <dbReference type="ChEBI" id="CHEBI:15378"/>
        <dbReference type="ChEBI" id="CHEBI:33019"/>
        <dbReference type="ChEBI" id="CHEBI:61194"/>
        <dbReference type="ChEBI" id="CHEBI:61382"/>
        <dbReference type="EC" id="3.6.1.66"/>
    </reaction>
</comment>
<dbReference type="CDD" id="cd00515">
    <property type="entry name" value="HAM1"/>
    <property type="match status" value="1"/>
</dbReference>
<dbReference type="HAMAP" id="MF_01405">
    <property type="entry name" value="Non_canon_purine_NTPase"/>
    <property type="match status" value="1"/>
</dbReference>
<dbReference type="RefSeq" id="WP_275418007.1">
    <property type="nucleotide sequence ID" value="NZ_CP106878.1"/>
</dbReference>
<dbReference type="InterPro" id="IPR002637">
    <property type="entry name" value="RdgB/HAM1"/>
</dbReference>
<dbReference type="GO" id="GO:0000166">
    <property type="term" value="F:nucleotide binding"/>
    <property type="evidence" value="ECO:0007669"/>
    <property type="project" value="UniProtKB-KW"/>
</dbReference>
<keyword evidence="5 10" id="KW-0378">Hydrolase</keyword>
<keyword evidence="4 10" id="KW-0547">Nucleotide-binding</keyword>
<dbReference type="InterPro" id="IPR020922">
    <property type="entry name" value="dITP/XTP_pyrophosphatase"/>
</dbReference>
<organism evidence="12 13">
    <name type="scientific">Fervidibacillus albus</name>
    <dbReference type="NCBI Taxonomy" id="2980026"/>
    <lineage>
        <taxon>Bacteria</taxon>
        <taxon>Bacillati</taxon>
        <taxon>Bacillota</taxon>
        <taxon>Bacilli</taxon>
        <taxon>Bacillales</taxon>
        <taxon>Bacillaceae</taxon>
        <taxon>Fervidibacillus</taxon>
    </lineage>
</organism>
<comment type="similarity">
    <text evidence="1 10 11">Belongs to the HAM1 NTPase family.</text>
</comment>
<evidence type="ECO:0000256" key="6">
    <source>
        <dbReference type="ARBA" id="ARBA00022842"/>
    </source>
</evidence>
<gene>
    <name evidence="12" type="ORF">OE104_02450</name>
</gene>
<feature type="binding site" evidence="10">
    <location>
        <position position="176"/>
    </location>
    <ligand>
        <name>substrate</name>
    </ligand>
</feature>
<keyword evidence="6 10" id="KW-0460">Magnesium</keyword>
<comment type="catalytic activity">
    <reaction evidence="9 10">
        <text>XTP + H2O = XMP + diphosphate + H(+)</text>
        <dbReference type="Rhea" id="RHEA:28610"/>
        <dbReference type="ChEBI" id="CHEBI:15377"/>
        <dbReference type="ChEBI" id="CHEBI:15378"/>
        <dbReference type="ChEBI" id="CHEBI:33019"/>
        <dbReference type="ChEBI" id="CHEBI:57464"/>
        <dbReference type="ChEBI" id="CHEBI:61314"/>
        <dbReference type="EC" id="3.6.1.66"/>
    </reaction>
</comment>
<sequence>MEEIIIATKNPGKAKEFEKIFNPYGIRVKTLLDFPDAPDIAETGKTFAENAILKAEGISNLLNKPVIADDSGLTIDALNGRPGIYSARYAGEEKSDEKNIEKVLYELKDVVYEDRTAQFRCTIAVNIPGENSFTVEGICHGIILSEKRGTGGFGYDPIFYYPEKGKTFAELSAEEKNAISHRGRAIQNLKKWFTEQFPKDGEKR</sequence>
<dbReference type="Proteomes" id="UP001164718">
    <property type="component" value="Chromosome"/>
</dbReference>
<feature type="active site" description="Proton acceptor" evidence="10">
    <location>
        <position position="70"/>
    </location>
</feature>
<comment type="catalytic activity">
    <reaction evidence="10">
        <text>ITP + H2O = IMP + diphosphate + H(+)</text>
        <dbReference type="Rhea" id="RHEA:29399"/>
        <dbReference type="ChEBI" id="CHEBI:15377"/>
        <dbReference type="ChEBI" id="CHEBI:15378"/>
        <dbReference type="ChEBI" id="CHEBI:33019"/>
        <dbReference type="ChEBI" id="CHEBI:58053"/>
        <dbReference type="ChEBI" id="CHEBI:61402"/>
        <dbReference type="EC" id="3.6.1.66"/>
    </reaction>
</comment>
<evidence type="ECO:0000256" key="7">
    <source>
        <dbReference type="ARBA" id="ARBA00023080"/>
    </source>
</evidence>
<dbReference type="PANTHER" id="PTHR11067:SF9">
    <property type="entry name" value="INOSINE TRIPHOSPHATE PYROPHOSPHATASE"/>
    <property type="match status" value="1"/>
</dbReference>
<comment type="caution">
    <text evidence="10">Lacks conserved residue(s) required for the propagation of feature annotation.</text>
</comment>
<evidence type="ECO:0000256" key="4">
    <source>
        <dbReference type="ARBA" id="ARBA00022741"/>
    </source>
</evidence>
<evidence type="ECO:0000256" key="9">
    <source>
        <dbReference type="ARBA" id="ARBA00052017"/>
    </source>
</evidence>
<dbReference type="GO" id="GO:0035870">
    <property type="term" value="F:dITP diphosphatase activity"/>
    <property type="evidence" value="ECO:0007669"/>
    <property type="project" value="UniProtKB-UniRule"/>
</dbReference>
<dbReference type="EMBL" id="CP106878">
    <property type="protein sequence ID" value="WAA10223.1"/>
    <property type="molecule type" value="Genomic_DNA"/>
</dbReference>
<evidence type="ECO:0000256" key="2">
    <source>
        <dbReference type="ARBA" id="ARBA00011738"/>
    </source>
</evidence>
<feature type="binding site" evidence="10">
    <location>
        <begin position="153"/>
        <end position="156"/>
    </location>
    <ligand>
        <name>substrate</name>
    </ligand>
</feature>
<dbReference type="GO" id="GO:0036220">
    <property type="term" value="F:ITP diphosphatase activity"/>
    <property type="evidence" value="ECO:0007669"/>
    <property type="project" value="UniProtKB-UniRule"/>
</dbReference>
<proteinExistence type="inferred from homology"/>
<keyword evidence="7 10" id="KW-0546">Nucleotide metabolism</keyword>
<evidence type="ECO:0000313" key="12">
    <source>
        <dbReference type="EMBL" id="WAA10223.1"/>
    </source>
</evidence>
<dbReference type="GO" id="GO:0036222">
    <property type="term" value="F:XTP diphosphatase activity"/>
    <property type="evidence" value="ECO:0007669"/>
    <property type="project" value="UniProtKB-UniRule"/>
</dbReference>
<keyword evidence="3 10" id="KW-0479">Metal-binding</keyword>
<dbReference type="GO" id="GO:0009117">
    <property type="term" value="P:nucleotide metabolic process"/>
    <property type="evidence" value="ECO:0007669"/>
    <property type="project" value="UniProtKB-KW"/>
</dbReference>
<dbReference type="InterPro" id="IPR029001">
    <property type="entry name" value="ITPase-like_fam"/>
</dbReference>
<comment type="cofactor">
    <cofactor evidence="10">
        <name>Mg(2+)</name>
        <dbReference type="ChEBI" id="CHEBI:18420"/>
    </cofactor>
    <text evidence="10">Binds 1 Mg(2+) ion per subunit.</text>
</comment>
<protein>
    <recommendedName>
        <fullName evidence="10">dITP/XTP pyrophosphatase</fullName>
        <ecNumber evidence="10">3.6.1.66</ecNumber>
    </recommendedName>
    <alternativeName>
        <fullName evidence="10">Non-canonical purine NTP pyrophosphatase</fullName>
    </alternativeName>
    <alternativeName>
        <fullName evidence="10">Non-standard purine NTP pyrophosphatase</fullName>
    </alternativeName>
    <alternativeName>
        <fullName evidence="10">Nucleoside-triphosphate diphosphatase</fullName>
    </alternativeName>
    <alternativeName>
        <fullName evidence="10">Nucleoside-triphosphate pyrophosphatase</fullName>
        <shortName evidence="10">NTPase</shortName>
    </alternativeName>
</protein>
<dbReference type="GO" id="GO:0009146">
    <property type="term" value="P:purine nucleoside triphosphate catabolic process"/>
    <property type="evidence" value="ECO:0007669"/>
    <property type="project" value="UniProtKB-UniRule"/>
</dbReference>
<dbReference type="FunFam" id="3.90.950.10:FF:000001">
    <property type="entry name" value="dITP/XTP pyrophosphatase"/>
    <property type="match status" value="1"/>
</dbReference>
<dbReference type="GO" id="GO:0046872">
    <property type="term" value="F:metal ion binding"/>
    <property type="evidence" value="ECO:0007669"/>
    <property type="project" value="UniProtKB-KW"/>
</dbReference>
<evidence type="ECO:0000256" key="3">
    <source>
        <dbReference type="ARBA" id="ARBA00022723"/>
    </source>
</evidence>
<dbReference type="NCBIfam" id="TIGR00042">
    <property type="entry name" value="RdgB/HAM1 family non-canonical purine NTP pyrophosphatase"/>
    <property type="match status" value="1"/>
</dbReference>
<name>A0A9E8LV27_9BACI</name>
<dbReference type="EC" id="3.6.1.66" evidence="10"/>
<dbReference type="AlphaFoldDB" id="A0A9E8LV27"/>
<dbReference type="NCBIfam" id="NF011397">
    <property type="entry name" value="PRK14822.1"/>
    <property type="match status" value="1"/>
</dbReference>
<feature type="binding site" evidence="10">
    <location>
        <position position="70"/>
    </location>
    <ligand>
        <name>Mg(2+)</name>
        <dbReference type="ChEBI" id="CHEBI:18420"/>
    </ligand>
</feature>
<dbReference type="GO" id="GO:0005829">
    <property type="term" value="C:cytosol"/>
    <property type="evidence" value="ECO:0007669"/>
    <property type="project" value="TreeGrafter"/>
</dbReference>